<dbReference type="EMBL" id="JXJN01011224">
    <property type="status" value="NOT_ANNOTATED_CDS"/>
    <property type="molecule type" value="Genomic_DNA"/>
</dbReference>
<dbReference type="GO" id="GO:0007266">
    <property type="term" value="P:Rho protein signal transduction"/>
    <property type="evidence" value="ECO:0007669"/>
    <property type="project" value="TreeGrafter"/>
</dbReference>
<dbReference type="InterPro" id="IPR000198">
    <property type="entry name" value="RhoGAP_dom"/>
</dbReference>
<dbReference type="Pfam" id="PF19518">
    <property type="entry name" value="RhoGAP_pG1_pG2"/>
    <property type="match status" value="1"/>
</dbReference>
<dbReference type="InterPro" id="IPR008936">
    <property type="entry name" value="Rho_GTPase_activation_prot"/>
</dbReference>
<feature type="domain" description="Rho-GAP" evidence="4">
    <location>
        <begin position="1177"/>
        <end position="1379"/>
    </location>
</feature>
<dbReference type="InterPro" id="IPR039007">
    <property type="entry name" value="pG1"/>
</dbReference>
<dbReference type="PROSITE" id="PS51852">
    <property type="entry name" value="PG1"/>
    <property type="match status" value="1"/>
</dbReference>
<feature type="region of interest" description="Disordered" evidence="3">
    <location>
        <begin position="1143"/>
        <end position="1169"/>
    </location>
</feature>
<feature type="compositionally biased region" description="Basic and acidic residues" evidence="3">
    <location>
        <begin position="1143"/>
        <end position="1158"/>
    </location>
</feature>
<dbReference type="Pfam" id="PF23083">
    <property type="entry name" value="FF_RHG35_4th"/>
    <property type="match status" value="1"/>
</dbReference>
<evidence type="ECO:0000259" key="4">
    <source>
        <dbReference type="PROSITE" id="PS50238"/>
    </source>
</evidence>
<feature type="domain" description="FF" evidence="5">
    <location>
        <begin position="427"/>
        <end position="481"/>
    </location>
</feature>
<proteinExistence type="predicted"/>
<reference evidence="8" key="2">
    <citation type="submission" date="2020-05" db="UniProtKB">
        <authorList>
            <consortium name="EnsemblMetazoa"/>
        </authorList>
    </citation>
    <scope>IDENTIFICATION</scope>
    <source>
        <strain evidence="8">IAEA</strain>
    </source>
</reference>
<dbReference type="SMART" id="SM00324">
    <property type="entry name" value="RhoGAP"/>
    <property type="match status" value="1"/>
</dbReference>
<dbReference type="STRING" id="67801.A0A1B0BAZ7"/>
<keyword evidence="9" id="KW-1185">Reference proteome</keyword>
<keyword evidence="1" id="KW-0343">GTPase activation</keyword>
<dbReference type="CDD" id="cd22207">
    <property type="entry name" value="pseudoGTPaseD_p190RhoGAP"/>
    <property type="match status" value="1"/>
</dbReference>
<dbReference type="EMBL" id="JXJN01011225">
    <property type="status" value="NOT_ANNOTATED_CDS"/>
    <property type="molecule type" value="Genomic_DNA"/>
</dbReference>
<evidence type="ECO:0000259" key="5">
    <source>
        <dbReference type="PROSITE" id="PS51676"/>
    </source>
</evidence>
<dbReference type="Gene3D" id="3.40.50.300">
    <property type="entry name" value="P-loop containing nucleotide triphosphate hydrolases"/>
    <property type="match status" value="1"/>
</dbReference>
<dbReference type="InterPro" id="IPR027417">
    <property type="entry name" value="P-loop_NTPase"/>
</dbReference>
<sequence>MKQFNISVIGLSGTEKDRGQVGVGKSCLCNRFIRPMADDYFIDHISVLSQSDFSGRIVNNDHFLYWGDVRKCMDDGTEYTFHVVEQTEFVDDSTFQPFKVGKMEPYLKRCTATKVFSAEKLMYICKNQLGIEKEYEQKIMPEGRLSIDGFVVVFDVSPVPNRSVEKQIDFVHNAIALILKNKKPLVLVTTKNDDCNELYIREAEKICQRKEYKGMVQLVETSAHESINIDLAFLVLAQMIDKVKNRIKIIAYQEAAKSRKELLESRSEAVTRLIRNQITDYHILWSQGSKLLAQFREWTEFLNTFGIDAGQKLFRRHMKKLRDDHLNKKLHQYLDKFAHTLEYLLPDINVLTVATDDDIWECAKVYLRNHVEFDQYFFECPQASWQELVDMDENEEEARIPFDILETSESETVFRNFLNSVQQDKKKIGWKQQFKMLLEESGFVTPGKQLSEVRVLFMGRECFEALSEHDCQQIYDIHQEEIIEKSKQNFVELLLEHAQFFLQFKNVDTITQEDVRQITEVIQDDSRYKILDRLDQERRVILFQHLGFMHCPIREHCPFYHNCIDNLLDEIMGDKSSGNLKSMSSWKQQSSDKTLNLLIVGSEHLASDLLNDIRMCTGTKGEYIYENQTYYLNYRIANGDMEAFKAIDVYSSGLICVYSNQQSFETLKDNLERTLLCNLELEDKFENLPIVLVYQPQDLKESEIDYLRSEGLRLAEMLHCDFIDHQQNHQKYVYDILNIVIISLRLAEMKTFESYPPNQTDLRILVCMFCGDQYDIENILNPLMAESTFCKAAEHSIVVDVFIGDSKKRVEFIISSYHGINQYRDDLIHGFIFFYSAKRRSSLANLNVLVSQNSNIPLQIITITESGGANAFFSSEICQFLITEGNSLADRFKASFMTFSADQYVKFAFYSPFLKNSWDNKYEVENLHVEESITLDSGEGTLENSVNQLPRPPPRHESYMLSSTLGTDGSGSENYEMLPTRSLNSLNEERDISLDEIYEENNEKPKLHHQNCTESDSCASSTERKARQQNAYYKMNNKAGNKKTKKKKVAIPVQTPRVPMFGSYVSPPEIPLHYQRMTNIEKKKIGDPPNVNDIMKNDKSPEYSMVPDAPGLFATENLSEFNMNAKCLKEFEKTEKRRLKEESARLRKLQEKEKEQEKKLKRKVKQNSKGFPETAETQFGKLMITDGEEIPIFLIKCIEYIEKEGLDSEGIYRVPGSRAHVDLLFQKFEEDANTVIELLDIPVNAVATALKDFFSKRLPSLFSKDIIKELEEIAGSRNVGVSKMNVEVKTDRSCRLIALKTLLQKLPPINFAILKYIFQHFVHVSDNSKLNSMDSKNLAICWWPTLIPIDFTDMGHFEQLRPYLEDIVQTMIDQFPYLFCGKDAFVMV</sequence>
<evidence type="ECO:0000313" key="8">
    <source>
        <dbReference type="EnsemblMetazoa" id="GPPI024335-PA"/>
    </source>
</evidence>
<dbReference type="PANTHER" id="PTHR46005">
    <property type="entry name" value="RHO GTPASE-ACTIVATING PROTEIN 190"/>
    <property type="match status" value="1"/>
</dbReference>
<protein>
    <recommendedName>
        <fullName evidence="10">Rho GTPase-activating protein 190</fullName>
    </recommendedName>
</protein>
<dbReference type="InterPro" id="IPR051978">
    <property type="entry name" value="Rho-GAP_domain"/>
</dbReference>
<evidence type="ECO:0000259" key="7">
    <source>
        <dbReference type="PROSITE" id="PS51853"/>
    </source>
</evidence>
<dbReference type="GO" id="GO:0005829">
    <property type="term" value="C:cytosol"/>
    <property type="evidence" value="ECO:0007669"/>
    <property type="project" value="TreeGrafter"/>
</dbReference>
<evidence type="ECO:0008006" key="10">
    <source>
        <dbReference type="Google" id="ProtNLM"/>
    </source>
</evidence>
<dbReference type="PROSITE" id="PS51676">
    <property type="entry name" value="FF"/>
    <property type="match status" value="1"/>
</dbReference>
<organism evidence="8 9">
    <name type="scientific">Glossina palpalis gambiensis</name>
    <dbReference type="NCBI Taxonomy" id="67801"/>
    <lineage>
        <taxon>Eukaryota</taxon>
        <taxon>Metazoa</taxon>
        <taxon>Ecdysozoa</taxon>
        <taxon>Arthropoda</taxon>
        <taxon>Hexapoda</taxon>
        <taxon>Insecta</taxon>
        <taxon>Pterygota</taxon>
        <taxon>Neoptera</taxon>
        <taxon>Endopterygota</taxon>
        <taxon>Diptera</taxon>
        <taxon>Brachycera</taxon>
        <taxon>Muscomorpha</taxon>
        <taxon>Hippoboscoidea</taxon>
        <taxon>Glossinidae</taxon>
        <taxon>Glossina</taxon>
    </lineage>
</organism>
<dbReference type="PANTHER" id="PTHR46005:SF4">
    <property type="entry name" value="RHO GTPASE-ACTIVATING PROTEIN 190"/>
    <property type="match status" value="1"/>
</dbReference>
<name>A0A1B0BAZ7_9MUSC</name>
<evidence type="ECO:0000256" key="2">
    <source>
        <dbReference type="ARBA" id="ARBA00022737"/>
    </source>
</evidence>
<reference evidence="9" key="1">
    <citation type="submission" date="2015-01" db="EMBL/GenBank/DDBJ databases">
        <authorList>
            <person name="Aksoy S."/>
            <person name="Warren W."/>
            <person name="Wilson R.K."/>
        </authorList>
    </citation>
    <scope>NUCLEOTIDE SEQUENCE [LARGE SCALE GENOMIC DNA]</scope>
    <source>
        <strain evidence="9">IAEA</strain>
    </source>
</reference>
<dbReference type="InterPro" id="IPR002713">
    <property type="entry name" value="FF_domain"/>
</dbReference>
<dbReference type="CDD" id="cd00882">
    <property type="entry name" value="Ras_like_GTPase"/>
    <property type="match status" value="1"/>
</dbReference>
<dbReference type="PROSITE" id="PS50238">
    <property type="entry name" value="RHOGAP"/>
    <property type="match status" value="1"/>
</dbReference>
<dbReference type="Pfam" id="PF16512">
    <property type="entry name" value="RhoGAP-FF1"/>
    <property type="match status" value="1"/>
</dbReference>
<dbReference type="PROSITE" id="PS51853">
    <property type="entry name" value="PG2"/>
    <property type="match status" value="1"/>
</dbReference>
<dbReference type="Pfam" id="PF00620">
    <property type="entry name" value="RhoGAP"/>
    <property type="match status" value="1"/>
</dbReference>
<dbReference type="EnsemblMetazoa" id="GPPI024335-RA">
    <property type="protein sequence ID" value="GPPI024335-PA"/>
    <property type="gene ID" value="GPPI024335"/>
</dbReference>
<evidence type="ECO:0000256" key="3">
    <source>
        <dbReference type="SAM" id="MobiDB-lite"/>
    </source>
</evidence>
<dbReference type="Gene3D" id="1.10.10.440">
    <property type="entry name" value="FF domain"/>
    <property type="match status" value="2"/>
</dbReference>
<dbReference type="Gene3D" id="1.10.555.10">
    <property type="entry name" value="Rho GTPase activation protein"/>
    <property type="match status" value="1"/>
</dbReference>
<keyword evidence="2" id="KW-0677">Repeat</keyword>
<dbReference type="Proteomes" id="UP000092460">
    <property type="component" value="Unassembled WGS sequence"/>
</dbReference>
<feature type="domain" description="PG2 pseudoGTPase" evidence="7">
    <location>
        <begin position="763"/>
        <end position="923"/>
    </location>
</feature>
<evidence type="ECO:0000259" key="6">
    <source>
        <dbReference type="PROSITE" id="PS51852"/>
    </source>
</evidence>
<evidence type="ECO:0000256" key="1">
    <source>
        <dbReference type="ARBA" id="ARBA00022468"/>
    </source>
</evidence>
<dbReference type="SUPFAM" id="SSF52540">
    <property type="entry name" value="P-loop containing nucleoside triphosphate hydrolases"/>
    <property type="match status" value="1"/>
</dbReference>
<accession>A0A1B0BAZ7</accession>
<dbReference type="GO" id="GO:0050770">
    <property type="term" value="P:regulation of axonogenesis"/>
    <property type="evidence" value="ECO:0007669"/>
    <property type="project" value="TreeGrafter"/>
</dbReference>
<dbReference type="InterPro" id="IPR036517">
    <property type="entry name" value="FF_domain_sf"/>
</dbReference>
<dbReference type="VEuPathDB" id="VectorBase:GPPI024335"/>
<dbReference type="InterPro" id="IPR032835">
    <property type="entry name" value="RhoGAP-FF1"/>
</dbReference>
<feature type="domain" description="PG1 pseudoGTPase" evidence="6">
    <location>
        <begin position="589"/>
        <end position="764"/>
    </location>
</feature>
<dbReference type="InterPro" id="IPR057284">
    <property type="entry name" value="FF_RHG35_4th"/>
</dbReference>
<dbReference type="GO" id="GO:0005096">
    <property type="term" value="F:GTPase activator activity"/>
    <property type="evidence" value="ECO:0007669"/>
    <property type="project" value="UniProtKB-KW"/>
</dbReference>
<evidence type="ECO:0000313" key="9">
    <source>
        <dbReference type="Proteomes" id="UP000092460"/>
    </source>
</evidence>
<dbReference type="GO" id="GO:0008361">
    <property type="term" value="P:regulation of cell size"/>
    <property type="evidence" value="ECO:0007669"/>
    <property type="project" value="TreeGrafter"/>
</dbReference>
<dbReference type="SUPFAM" id="SSF48350">
    <property type="entry name" value="GTPase activation domain, GAP"/>
    <property type="match status" value="1"/>
</dbReference>
<dbReference type="InterPro" id="IPR045786">
    <property type="entry name" value="RhoGAP_pG1_pG2"/>
</dbReference>
<dbReference type="InterPro" id="IPR039006">
    <property type="entry name" value="RhoGAP_pG2"/>
</dbReference>
<dbReference type="EMBL" id="JXJN01011226">
    <property type="status" value="NOT_ANNOTATED_CDS"/>
    <property type="molecule type" value="Genomic_DNA"/>
</dbReference>